<dbReference type="InterPro" id="IPR000297">
    <property type="entry name" value="PPIase_PpiC"/>
</dbReference>
<dbReference type="SUPFAM" id="SSF54534">
    <property type="entry name" value="FKBP-like"/>
    <property type="match status" value="1"/>
</dbReference>
<dbReference type="PANTHER" id="PTHR47245">
    <property type="entry name" value="PEPTIDYLPROLYL ISOMERASE"/>
    <property type="match status" value="1"/>
</dbReference>
<evidence type="ECO:0000313" key="7">
    <source>
        <dbReference type="EMBL" id="SCX37721.1"/>
    </source>
</evidence>
<sequence>MMAWERFARRRLALTRWHCEPENIPAARQPAFDRAWARQRQLELAVVAMTRDATIPDDLHHAVATSLAVQLDESPFSPAERQAVIAHHARLETQFAEVASKAPVPDDACVLRWYQQHQAQFMRPEQRLTSHLLLTTEQNTAGIRNQITRFYQQIRDNRAAFPRLAARHSHCPSALEGGRLGWVSRGLLFAELENALFALQTDEVSQPVETALGWHLLWCEQIRQPALMAKADALAKAREYLFRQSQQQWQRQWLAALLQAS</sequence>
<protein>
    <recommendedName>
        <fullName evidence="3">peptidylprolyl isomerase</fullName>
        <ecNumber evidence="3">5.2.1.8</ecNumber>
    </recommendedName>
</protein>
<dbReference type="Proteomes" id="UP000183569">
    <property type="component" value="Unassembled WGS sequence"/>
</dbReference>
<dbReference type="InterPro" id="IPR050245">
    <property type="entry name" value="PrsA_foldase"/>
</dbReference>
<comment type="catalytic activity">
    <reaction evidence="1">
        <text>[protein]-peptidylproline (omega=180) = [protein]-peptidylproline (omega=0)</text>
        <dbReference type="Rhea" id="RHEA:16237"/>
        <dbReference type="Rhea" id="RHEA-COMP:10747"/>
        <dbReference type="Rhea" id="RHEA-COMP:10748"/>
        <dbReference type="ChEBI" id="CHEBI:83833"/>
        <dbReference type="ChEBI" id="CHEBI:83834"/>
        <dbReference type="EC" id="5.2.1.8"/>
    </reaction>
</comment>
<dbReference type="AlphaFoldDB" id="A0A1G4X952"/>
<dbReference type="GO" id="GO:0003755">
    <property type="term" value="F:peptidyl-prolyl cis-trans isomerase activity"/>
    <property type="evidence" value="ECO:0007669"/>
    <property type="project" value="UniProtKB-KW"/>
</dbReference>
<evidence type="ECO:0000313" key="8">
    <source>
        <dbReference type="Proteomes" id="UP000183569"/>
    </source>
</evidence>
<name>A0A1G4X952_9ENTR</name>
<accession>A0A1G4X952</accession>
<dbReference type="InterPro" id="IPR014282">
    <property type="entry name" value="Nitrogen_fix_NifM"/>
</dbReference>
<dbReference type="GeneID" id="23846374"/>
<evidence type="ECO:0000259" key="6">
    <source>
        <dbReference type="PROSITE" id="PS50198"/>
    </source>
</evidence>
<comment type="caution">
    <text evidence="7">The sequence shown here is derived from an EMBL/GenBank/DDBJ whole genome shotgun (WGS) entry which is preliminary data.</text>
</comment>
<dbReference type="RefSeq" id="WP_017456738.1">
    <property type="nucleotide sequence ID" value="NZ_FMUI01000002.1"/>
</dbReference>
<organism evidence="7 8">
    <name type="scientific">Kosakonia sacchari</name>
    <dbReference type="NCBI Taxonomy" id="1158459"/>
    <lineage>
        <taxon>Bacteria</taxon>
        <taxon>Pseudomonadati</taxon>
        <taxon>Pseudomonadota</taxon>
        <taxon>Gammaproteobacteria</taxon>
        <taxon>Enterobacterales</taxon>
        <taxon>Enterobacteriaceae</taxon>
        <taxon>Kosakonia</taxon>
    </lineage>
</organism>
<dbReference type="EMBL" id="FMUI01000002">
    <property type="protein sequence ID" value="SCX37721.1"/>
    <property type="molecule type" value="Genomic_DNA"/>
</dbReference>
<reference evidence="7 8" key="1">
    <citation type="submission" date="2016-10" db="EMBL/GenBank/DDBJ databases">
        <authorList>
            <person name="Varghese N."/>
            <person name="Submissions S."/>
        </authorList>
    </citation>
    <scope>NUCLEOTIDE SEQUENCE [LARGE SCALE GENOMIC DNA]</scope>
    <source>
        <strain evidence="7 8">CGMCC 1.12102</strain>
    </source>
</reference>
<keyword evidence="4 5" id="KW-0697">Rotamase</keyword>
<evidence type="ECO:0000256" key="1">
    <source>
        <dbReference type="ARBA" id="ARBA00000971"/>
    </source>
</evidence>
<gene>
    <name evidence="7" type="ORF">SAMN02927897_00086</name>
</gene>
<evidence type="ECO:0000256" key="5">
    <source>
        <dbReference type="PROSITE-ProRule" id="PRU00278"/>
    </source>
</evidence>
<evidence type="ECO:0000256" key="3">
    <source>
        <dbReference type="ARBA" id="ARBA00013194"/>
    </source>
</evidence>
<dbReference type="EC" id="5.2.1.8" evidence="3"/>
<evidence type="ECO:0000256" key="2">
    <source>
        <dbReference type="ARBA" id="ARBA00007656"/>
    </source>
</evidence>
<dbReference type="NCBIfam" id="TIGR02933">
    <property type="entry name" value="nifM_nitrog"/>
    <property type="match status" value="1"/>
</dbReference>
<dbReference type="PROSITE" id="PS50198">
    <property type="entry name" value="PPIC_PPIASE_2"/>
    <property type="match status" value="1"/>
</dbReference>
<feature type="domain" description="PpiC" evidence="6">
    <location>
        <begin position="124"/>
        <end position="221"/>
    </location>
</feature>
<evidence type="ECO:0000256" key="4">
    <source>
        <dbReference type="ARBA" id="ARBA00023110"/>
    </source>
</evidence>
<keyword evidence="5 7" id="KW-0413">Isomerase</keyword>
<comment type="similarity">
    <text evidence="2">Belongs to the PpiC/parvulin rotamase family.</text>
</comment>
<dbReference type="PANTHER" id="PTHR47245:SF2">
    <property type="entry name" value="PEPTIDYL-PROLYL CIS-TRANS ISOMERASE HP_0175-RELATED"/>
    <property type="match status" value="1"/>
</dbReference>
<dbReference type="InterPro" id="IPR046357">
    <property type="entry name" value="PPIase_dom_sf"/>
</dbReference>
<dbReference type="Gene3D" id="3.10.50.40">
    <property type="match status" value="1"/>
</dbReference>
<proteinExistence type="inferred from homology"/>
<dbReference type="Pfam" id="PF00639">
    <property type="entry name" value="Rotamase"/>
    <property type="match status" value="1"/>
</dbReference>